<keyword evidence="2" id="KW-1185">Reference proteome</keyword>
<evidence type="ECO:0000313" key="2">
    <source>
        <dbReference type="Proteomes" id="UP000614601"/>
    </source>
</evidence>
<gene>
    <name evidence="1" type="ORF">BOKJ2_LOCUS14282</name>
</gene>
<comment type="caution">
    <text evidence="1">The sequence shown here is derived from an EMBL/GenBank/DDBJ whole genome shotgun (WGS) entry which is preliminary data.</text>
</comment>
<dbReference type="Proteomes" id="UP000783686">
    <property type="component" value="Unassembled WGS sequence"/>
</dbReference>
<dbReference type="EMBL" id="CAJFDH010000006">
    <property type="protein sequence ID" value="CAD5230719.1"/>
    <property type="molecule type" value="Genomic_DNA"/>
</dbReference>
<sequence>MSLICDQHESNVTKIQNLKVCHEEKGQEVVDIDPVEEYEDLEWILDEPSPQFPSGKLGYVIDSNFDSERLRPLHAYQVTDDRLIELPDPVDYLIAWSDSNCAIGFVYSNNHSKNPDVPMSIRFGGYWATSFSDRMYAGCLVRVKQYVMVSKFNHTDLVDLKMGGKRYIIKDFFMHGTPLASAFAIEWAVVKQPEISRSLGVIMYSELVPRKDTRLEFYGIVGDEEYQQKIDVPHERWPFSLKEVPKVARPVVLNWVYMDIPHVLLPSNQAFVILPAHMRNFYRHIKEVSDDRFIFGWVDLAFEASRKYKECKAKPVKK</sequence>
<accession>A0A811LQX0</accession>
<proteinExistence type="predicted"/>
<dbReference type="AlphaFoldDB" id="A0A811LQX0"/>
<evidence type="ECO:0000313" key="1">
    <source>
        <dbReference type="EMBL" id="CAD5230719.1"/>
    </source>
</evidence>
<protein>
    <submittedName>
        <fullName evidence="1">Uncharacterized protein</fullName>
    </submittedName>
</protein>
<organism evidence="1 2">
    <name type="scientific">Bursaphelenchus okinawaensis</name>
    <dbReference type="NCBI Taxonomy" id="465554"/>
    <lineage>
        <taxon>Eukaryota</taxon>
        <taxon>Metazoa</taxon>
        <taxon>Ecdysozoa</taxon>
        <taxon>Nematoda</taxon>
        <taxon>Chromadorea</taxon>
        <taxon>Rhabditida</taxon>
        <taxon>Tylenchina</taxon>
        <taxon>Tylenchomorpha</taxon>
        <taxon>Aphelenchoidea</taxon>
        <taxon>Aphelenchoididae</taxon>
        <taxon>Bursaphelenchus</taxon>
    </lineage>
</organism>
<reference evidence="1" key="1">
    <citation type="submission" date="2020-09" db="EMBL/GenBank/DDBJ databases">
        <authorList>
            <person name="Kikuchi T."/>
        </authorList>
    </citation>
    <scope>NUCLEOTIDE SEQUENCE</scope>
    <source>
        <strain evidence="1">SH1</strain>
    </source>
</reference>
<dbReference type="Proteomes" id="UP000614601">
    <property type="component" value="Unassembled WGS sequence"/>
</dbReference>
<name>A0A811LQX0_9BILA</name>
<dbReference type="EMBL" id="CAJFCW020000006">
    <property type="protein sequence ID" value="CAG9127901.1"/>
    <property type="molecule type" value="Genomic_DNA"/>
</dbReference>